<dbReference type="EMBL" id="LBZK01000009">
    <property type="protein sequence ID" value="KKR71069.1"/>
    <property type="molecule type" value="Genomic_DNA"/>
</dbReference>
<dbReference type="GO" id="GO:0043565">
    <property type="term" value="F:sequence-specific DNA binding"/>
    <property type="evidence" value="ECO:0007669"/>
    <property type="project" value="InterPro"/>
</dbReference>
<dbReference type="InterPro" id="IPR010921">
    <property type="entry name" value="Trp_repressor/repl_initiator"/>
</dbReference>
<evidence type="ECO:0008006" key="3">
    <source>
        <dbReference type="Google" id="ProtNLM"/>
    </source>
</evidence>
<accession>A0A0G0T1Z4</accession>
<reference evidence="1 2" key="1">
    <citation type="journal article" date="2015" name="Nature">
        <title>rRNA introns, odd ribosomes, and small enigmatic genomes across a large radiation of phyla.</title>
        <authorList>
            <person name="Brown C.T."/>
            <person name="Hug L.A."/>
            <person name="Thomas B.C."/>
            <person name="Sharon I."/>
            <person name="Castelle C.J."/>
            <person name="Singh A."/>
            <person name="Wilkins M.J."/>
            <person name="Williams K.H."/>
            <person name="Banfield J.F."/>
        </authorList>
    </citation>
    <scope>NUCLEOTIDE SEQUENCE [LARGE SCALE GENOMIC DNA]</scope>
</reference>
<gene>
    <name evidence="1" type="ORF">UU12_C0009G0013</name>
</gene>
<dbReference type="GO" id="GO:0003700">
    <property type="term" value="F:DNA-binding transcription factor activity"/>
    <property type="evidence" value="ECO:0007669"/>
    <property type="project" value="InterPro"/>
</dbReference>
<dbReference type="InterPro" id="IPR000831">
    <property type="entry name" value="Trp_repress"/>
</dbReference>
<dbReference type="Pfam" id="PF01371">
    <property type="entry name" value="Trp_repressor"/>
    <property type="match status" value="1"/>
</dbReference>
<organism evidence="1 2">
    <name type="scientific">Candidatus Woesebacteria bacterium GW2011_GWA2_40_7b</name>
    <dbReference type="NCBI Taxonomy" id="1618563"/>
    <lineage>
        <taxon>Bacteria</taxon>
        <taxon>Candidatus Woeseibacteriota</taxon>
    </lineage>
</organism>
<dbReference type="AlphaFoldDB" id="A0A0G0T1Z4"/>
<proteinExistence type="predicted"/>
<evidence type="ECO:0000313" key="1">
    <source>
        <dbReference type="EMBL" id="KKR71069.1"/>
    </source>
</evidence>
<comment type="caution">
    <text evidence="1">The sequence shown here is derived from an EMBL/GenBank/DDBJ whole genome shotgun (WGS) entry which is preliminary data.</text>
</comment>
<name>A0A0G0T1Z4_9BACT</name>
<dbReference type="STRING" id="1618563.UU12_C0009G0013"/>
<dbReference type="Gene3D" id="1.10.1270.10">
    <property type="entry name" value="TrpR-like"/>
    <property type="match status" value="1"/>
</dbReference>
<dbReference type="SUPFAM" id="SSF48295">
    <property type="entry name" value="TrpR-like"/>
    <property type="match status" value="1"/>
</dbReference>
<evidence type="ECO:0000313" key="2">
    <source>
        <dbReference type="Proteomes" id="UP000034562"/>
    </source>
</evidence>
<dbReference type="InterPro" id="IPR038116">
    <property type="entry name" value="TrpR-like_sf"/>
</dbReference>
<sequence>MTQVSKFLLSKDSEDKISNFLFETIANIKTKNDVSEFLKDFLSPTELVMLAKRLAIGVLVSSKKYEYKQISRILRVSTTTVGSVSGLYKSDGYYKKIVDRISANETSKKSLIQIAEIVASIADIGGAKASGYHELKKNLRKKRINNPF</sequence>
<protein>
    <recommendedName>
        <fullName evidence="3">TrpR like protein, YerC/YecD</fullName>
    </recommendedName>
</protein>
<dbReference type="Proteomes" id="UP000034562">
    <property type="component" value="Unassembled WGS sequence"/>
</dbReference>